<keyword evidence="1" id="KW-0812">Transmembrane</keyword>
<dbReference type="Pfam" id="PF04991">
    <property type="entry name" value="LicD"/>
    <property type="match status" value="1"/>
</dbReference>
<gene>
    <name evidence="4" type="primary">LOC101851052</name>
</gene>
<evidence type="ECO:0000259" key="2">
    <source>
        <dbReference type="Pfam" id="PF04991"/>
    </source>
</evidence>
<organism evidence="3 4">
    <name type="scientific">Aplysia californica</name>
    <name type="common">California sea hare</name>
    <dbReference type="NCBI Taxonomy" id="6500"/>
    <lineage>
        <taxon>Eukaryota</taxon>
        <taxon>Metazoa</taxon>
        <taxon>Spiralia</taxon>
        <taxon>Lophotrochozoa</taxon>
        <taxon>Mollusca</taxon>
        <taxon>Gastropoda</taxon>
        <taxon>Heterobranchia</taxon>
        <taxon>Euthyneura</taxon>
        <taxon>Tectipleura</taxon>
        <taxon>Aplysiida</taxon>
        <taxon>Aplysioidea</taxon>
        <taxon>Aplysiidae</taxon>
        <taxon>Aplysia</taxon>
    </lineage>
</organism>
<dbReference type="GeneID" id="101851052"/>
<evidence type="ECO:0000313" key="4">
    <source>
        <dbReference type="RefSeq" id="XP_005101775.1"/>
    </source>
</evidence>
<dbReference type="RefSeq" id="XP_005101775.1">
    <property type="nucleotide sequence ID" value="XM_005101718.3"/>
</dbReference>
<feature type="transmembrane region" description="Helical" evidence="1">
    <location>
        <begin position="116"/>
        <end position="137"/>
    </location>
</feature>
<proteinExistence type="predicted"/>
<evidence type="ECO:0000313" key="3">
    <source>
        <dbReference type="Proteomes" id="UP000694888"/>
    </source>
</evidence>
<evidence type="ECO:0000256" key="1">
    <source>
        <dbReference type="SAM" id="Phobius"/>
    </source>
</evidence>
<reference evidence="4" key="1">
    <citation type="submission" date="2025-08" db="UniProtKB">
        <authorList>
            <consortium name="RefSeq"/>
        </authorList>
    </citation>
    <scope>IDENTIFICATION</scope>
</reference>
<dbReference type="PANTHER" id="PTHR43404">
    <property type="entry name" value="LIPOPOLYSACCHARIDE CHOLINEPHOSPHOTRANSFERASE LICD"/>
    <property type="match status" value="1"/>
</dbReference>
<sequence>MRPAWPKYLTIAICCLALFLFFPPLRNLVLYVVWPNAWRDVSTFDIIMISNFPSPDDVTLQASCDFSNPHPPFIHPADQASLSISNFRDESSPARPLKSSAHSVFLPAMERRDKEMLFQMYLVMASAFKSTGIAFFIRGGSLIGVHRHRGLIPWDDDIDIALNVTDWLRVRDVLSCIEGYRLEMAPSSNTHWKFHPAGTAFPFIDLFFFAENQEFVWALTPYTRHTFLLRKADVFPLTTGRFEGLQVPVPRRTDKILKALYHFSRCESRSSNHKTGESSTVVAVPCTDLTYMFDMYNLDP</sequence>
<name>A0ABM0JUG7_APLCA</name>
<dbReference type="InterPro" id="IPR007074">
    <property type="entry name" value="LicD/FKTN/FKRP_NTP_transf"/>
</dbReference>
<accession>A0ABM0JUG7</accession>
<keyword evidence="1" id="KW-1133">Transmembrane helix</keyword>
<keyword evidence="3" id="KW-1185">Reference proteome</keyword>
<dbReference type="InterPro" id="IPR052942">
    <property type="entry name" value="LPS_cholinephosphotransferase"/>
</dbReference>
<keyword evidence="1" id="KW-0472">Membrane</keyword>
<protein>
    <submittedName>
        <fullName evidence="4">Uncharacterized protein LOC101851052</fullName>
    </submittedName>
</protein>
<feature type="domain" description="LicD/FKTN/FKRP nucleotidyltransferase" evidence="2">
    <location>
        <begin position="129"/>
        <end position="176"/>
    </location>
</feature>
<dbReference type="Proteomes" id="UP000694888">
    <property type="component" value="Unplaced"/>
</dbReference>
<dbReference type="PANTHER" id="PTHR43404:SF2">
    <property type="entry name" value="LIPOPOLYSACCHARIDE CHOLINEPHOSPHOTRANSFERASE LICD"/>
    <property type="match status" value="1"/>
</dbReference>